<name>S4TE35_9VIRU</name>
<dbReference type="GO" id="GO:0000166">
    <property type="term" value="F:nucleotide binding"/>
    <property type="evidence" value="ECO:0007669"/>
    <property type="project" value="UniProtKB-KW"/>
</dbReference>
<reference evidence="17 18" key="1">
    <citation type="journal article" date="2013" name="ISME J.">
        <title>Previously unknown and highly divergent ssDNA viruses populate the oceans.</title>
        <authorList>
            <person name="Labonte J.M."/>
            <person name="Suttle C.A."/>
        </authorList>
    </citation>
    <scope>NUCLEOTIDE SEQUENCE [LARGE SCALE GENOMIC DNA]</scope>
</reference>
<dbReference type="Proteomes" id="UP001515053">
    <property type="component" value="Segment"/>
</dbReference>
<evidence type="ECO:0000256" key="13">
    <source>
        <dbReference type="ARBA" id="ARBA00023268"/>
    </source>
</evidence>
<keyword evidence="9" id="KW-0255">Endonuclease</keyword>
<feature type="compositionally biased region" description="Polar residues" evidence="15">
    <location>
        <begin position="36"/>
        <end position="48"/>
    </location>
</feature>
<keyword evidence="5" id="KW-0235">DNA replication</keyword>
<evidence type="ECO:0000256" key="7">
    <source>
        <dbReference type="ARBA" id="ARBA00022723"/>
    </source>
</evidence>
<keyword evidence="4" id="KW-0548">Nucleotidyltransferase</keyword>
<keyword evidence="13" id="KW-0511">Multifunctional enzyme</keyword>
<dbReference type="GO" id="GO:0004519">
    <property type="term" value="F:endonuclease activity"/>
    <property type="evidence" value="ECO:0007669"/>
    <property type="project" value="UniProtKB-KW"/>
</dbReference>
<keyword evidence="12" id="KW-0238">DNA-binding</keyword>
<keyword evidence="6" id="KW-0540">Nuclease</keyword>
<comment type="subcellular location">
    <subcellularLocation>
        <location evidence="2">Host nucleus</location>
    </subcellularLocation>
</comment>
<dbReference type="GO" id="GO:0003724">
    <property type="term" value="F:RNA helicase activity"/>
    <property type="evidence" value="ECO:0007669"/>
    <property type="project" value="InterPro"/>
</dbReference>
<dbReference type="InterPro" id="IPR000605">
    <property type="entry name" value="Helicase_SF3_ssDNA/RNA_vir"/>
</dbReference>
<dbReference type="GO" id="GO:0042025">
    <property type="term" value="C:host cell nucleus"/>
    <property type="evidence" value="ECO:0007669"/>
    <property type="project" value="UniProtKB-SubCell"/>
</dbReference>
<evidence type="ECO:0000256" key="14">
    <source>
        <dbReference type="ARBA" id="ARBA00049360"/>
    </source>
</evidence>
<organism evidence="17 18">
    <name type="scientific">uncultured marine virus</name>
    <dbReference type="NCBI Taxonomy" id="186617"/>
    <lineage>
        <taxon>Viruses</taxon>
        <taxon>environmental samples</taxon>
    </lineage>
</organism>
<dbReference type="InterPro" id="IPR049912">
    <property type="entry name" value="CRESS_DNA_REP"/>
</dbReference>
<comment type="cofactor">
    <cofactor evidence="1">
        <name>Mn(2+)</name>
        <dbReference type="ChEBI" id="CHEBI:29035"/>
    </cofactor>
</comment>
<evidence type="ECO:0000256" key="15">
    <source>
        <dbReference type="SAM" id="MobiDB-lite"/>
    </source>
</evidence>
<evidence type="ECO:0000256" key="6">
    <source>
        <dbReference type="ARBA" id="ARBA00022722"/>
    </source>
</evidence>
<keyword evidence="11" id="KW-0190">Covalent protein-DNA linkage</keyword>
<feature type="region of interest" description="Disordered" evidence="15">
    <location>
        <begin position="24"/>
        <end position="76"/>
    </location>
</feature>
<keyword evidence="7" id="KW-0479">Metal-binding</keyword>
<dbReference type="Pfam" id="PF00910">
    <property type="entry name" value="RNA_helicase"/>
    <property type="match status" value="1"/>
</dbReference>
<keyword evidence="18" id="KW-1185">Reference proteome</keyword>
<keyword evidence="8" id="KW-0547">Nucleotide-binding</keyword>
<dbReference type="GO" id="GO:0016779">
    <property type="term" value="F:nucleotidyltransferase activity"/>
    <property type="evidence" value="ECO:0007669"/>
    <property type="project" value="UniProtKB-KW"/>
</dbReference>
<dbReference type="GO" id="GO:0006260">
    <property type="term" value="P:DNA replication"/>
    <property type="evidence" value="ECO:0007669"/>
    <property type="project" value="UniProtKB-KW"/>
</dbReference>
<sequence length="373" mass="42376">MKREFIFQTCLILMAFQKVFHPASSSSTSEDDSSTQTVTRAPTRTSHIAISGDSGGSTAARNSGASAAATQTHGSGGRAKNWCFTLNNYTDDEEQCIGDFSENDHLLYMIVGREKGDSGTPHLQGYLSLNRRFTLSQIKGWLGSRVHLEVARGSPQQNRDYCTKEGDYDEYGILPRTTQGKRNDFICYQQWVVSLDRMPTMHEIAREWPGLFARYSDRLRTIAEASLPPIDLLGDSYELRPWQAELASSLEDPPDPREVMFFVDSDGGKGKSYFCQWLLSKSTDGQVLRIGKRDDLAYAIDETKKIFVFDIPRTQMEYLQYSVLEMLKDRMVFSAKYQSATKILRQSPHVIVFSNEYPDMSKMSDDRYNIKEL</sequence>
<feature type="compositionally biased region" description="Low complexity" evidence="15">
    <location>
        <begin position="56"/>
        <end position="69"/>
    </location>
</feature>
<evidence type="ECO:0000256" key="3">
    <source>
        <dbReference type="ARBA" id="ARBA00022679"/>
    </source>
</evidence>
<feature type="domain" description="CRESS-DNA virus Rep endonuclease" evidence="16">
    <location>
        <begin position="76"/>
        <end position="174"/>
    </location>
</feature>
<dbReference type="GO" id="GO:0046872">
    <property type="term" value="F:metal ion binding"/>
    <property type="evidence" value="ECO:0007669"/>
    <property type="project" value="UniProtKB-KW"/>
</dbReference>
<protein>
    <recommendedName>
        <fullName evidence="16">CRESS-DNA virus Rep endonuclease domain-containing protein</fullName>
    </recommendedName>
</protein>
<dbReference type="GO" id="GO:0003677">
    <property type="term" value="F:DNA binding"/>
    <property type="evidence" value="ECO:0007669"/>
    <property type="project" value="UniProtKB-KW"/>
</dbReference>
<proteinExistence type="predicted"/>
<keyword evidence="10" id="KW-0378">Hydrolase</keyword>
<evidence type="ECO:0000256" key="8">
    <source>
        <dbReference type="ARBA" id="ARBA00022741"/>
    </source>
</evidence>
<dbReference type="Pfam" id="PF02407">
    <property type="entry name" value="Viral_Rep"/>
    <property type="match status" value="1"/>
</dbReference>
<accession>S4TE35</accession>
<evidence type="ECO:0000256" key="2">
    <source>
        <dbReference type="ARBA" id="ARBA00004147"/>
    </source>
</evidence>
<evidence type="ECO:0000313" key="18">
    <source>
        <dbReference type="Proteomes" id="UP001515053"/>
    </source>
</evidence>
<comment type="catalytic activity">
    <reaction evidence="14">
        <text>ATP + H2O = ADP + phosphate + H(+)</text>
        <dbReference type="Rhea" id="RHEA:13065"/>
        <dbReference type="ChEBI" id="CHEBI:15377"/>
        <dbReference type="ChEBI" id="CHEBI:15378"/>
        <dbReference type="ChEBI" id="CHEBI:30616"/>
        <dbReference type="ChEBI" id="CHEBI:43474"/>
        <dbReference type="ChEBI" id="CHEBI:456216"/>
    </reaction>
</comment>
<dbReference type="GO" id="GO:0016787">
    <property type="term" value="F:hydrolase activity"/>
    <property type="evidence" value="ECO:0007669"/>
    <property type="project" value="UniProtKB-KW"/>
</dbReference>
<evidence type="ECO:0000256" key="9">
    <source>
        <dbReference type="ARBA" id="ARBA00022759"/>
    </source>
</evidence>
<evidence type="ECO:0000256" key="12">
    <source>
        <dbReference type="ARBA" id="ARBA00023125"/>
    </source>
</evidence>
<dbReference type="Gene3D" id="3.40.1310.20">
    <property type="match status" value="1"/>
</dbReference>
<evidence type="ECO:0000256" key="10">
    <source>
        <dbReference type="ARBA" id="ARBA00022801"/>
    </source>
</evidence>
<dbReference type="PROSITE" id="PS52020">
    <property type="entry name" value="CRESS_DNA_REP"/>
    <property type="match status" value="1"/>
</dbReference>
<dbReference type="GO" id="GO:0003723">
    <property type="term" value="F:RNA binding"/>
    <property type="evidence" value="ECO:0007669"/>
    <property type="project" value="InterPro"/>
</dbReference>
<evidence type="ECO:0000256" key="5">
    <source>
        <dbReference type="ARBA" id="ARBA00022705"/>
    </source>
</evidence>
<evidence type="ECO:0000259" key="16">
    <source>
        <dbReference type="PROSITE" id="PS52020"/>
    </source>
</evidence>
<evidence type="ECO:0000256" key="4">
    <source>
        <dbReference type="ARBA" id="ARBA00022695"/>
    </source>
</evidence>
<evidence type="ECO:0000313" key="17">
    <source>
        <dbReference type="EMBL" id="AGA18306.1"/>
    </source>
</evidence>
<evidence type="ECO:0000256" key="1">
    <source>
        <dbReference type="ARBA" id="ARBA00001936"/>
    </source>
</evidence>
<keyword evidence="3" id="KW-0808">Transferase</keyword>
<evidence type="ECO:0000256" key="11">
    <source>
        <dbReference type="ARBA" id="ARBA00023124"/>
    </source>
</evidence>
<dbReference type="EMBL" id="JX904231">
    <property type="protein sequence ID" value="AGA18306.1"/>
    <property type="molecule type" value="Genomic_DNA"/>
</dbReference>